<keyword evidence="3" id="KW-0862">Zinc</keyword>
<feature type="domain" description="SWIM-type" evidence="7">
    <location>
        <begin position="606"/>
        <end position="647"/>
    </location>
</feature>
<evidence type="ECO:0000256" key="5">
    <source>
        <dbReference type="SAM" id="MobiDB-lite"/>
    </source>
</evidence>
<reference evidence="8" key="1">
    <citation type="journal article" date="2013" name="Nat. Commun.">
        <title>Whole-genome sequencing of Oryza brachyantha reveals mechanisms underlying Oryza genome evolution.</title>
        <authorList>
            <person name="Chen J."/>
            <person name="Huang Q."/>
            <person name="Gao D."/>
            <person name="Wang J."/>
            <person name="Lang Y."/>
            <person name="Liu T."/>
            <person name="Li B."/>
            <person name="Bai Z."/>
            <person name="Luis Goicoechea J."/>
            <person name="Liang C."/>
            <person name="Chen C."/>
            <person name="Zhang W."/>
            <person name="Sun S."/>
            <person name="Liao Y."/>
            <person name="Zhang X."/>
            <person name="Yang L."/>
            <person name="Song C."/>
            <person name="Wang M."/>
            <person name="Shi J."/>
            <person name="Liu G."/>
            <person name="Liu J."/>
            <person name="Zhou H."/>
            <person name="Zhou W."/>
            <person name="Yu Q."/>
            <person name="An N."/>
            <person name="Chen Y."/>
            <person name="Cai Q."/>
            <person name="Wang B."/>
            <person name="Liu B."/>
            <person name="Min J."/>
            <person name="Huang Y."/>
            <person name="Wu H."/>
            <person name="Li Z."/>
            <person name="Zhang Y."/>
            <person name="Yin Y."/>
            <person name="Song W."/>
            <person name="Jiang J."/>
            <person name="Jackson S.A."/>
            <person name="Wing R.A."/>
            <person name="Wang J."/>
            <person name="Chen M."/>
        </authorList>
    </citation>
    <scope>NUCLEOTIDE SEQUENCE [LARGE SCALE GENOMIC DNA]</scope>
    <source>
        <strain evidence="8">cv. IRGC 101232</strain>
    </source>
</reference>
<evidence type="ECO:0000313" key="8">
    <source>
        <dbReference type="EnsemblPlants" id="OB01G31070.1"/>
    </source>
</evidence>
<feature type="domain" description="HMA" evidence="6">
    <location>
        <begin position="61"/>
        <end position="124"/>
    </location>
</feature>
<sequence length="746" mass="84980">MAGAARGLKKALPWFPRSSEDHPEEDEGSNERRGLLRSHLEQVVPITDLDEELAASDAKEPKTVALKVSMHCHCCARKVEKQISKMEGVVSFKVELESKKVTVVGNVNPMEVLESICKDFYEAREVSLVVLWSCWLMEDDQVLVDPELGAELEQSLVEPVQELEQNLVVEQGLAIGQEFADVHACRRAVKDMAIAMHFELRVVKSDRSRFIAKCAREGCPWRVHVAKCHGVPNFTVRTLHGEHTCDGVRDLHHQQATVGWVARSVEATLRDNPQYKPKEILQDIREQHGVAVSYMQAWRGKERSMAAVHGTLEDGYRFLPAYCEQIVQTNPGSVAIYKGTGPDNSFQRLFVSFHASIHGFLNACRPLLEIDKADLKGKYLGTLLCASAVDADHMMFPLAFGIVDAESDENWMWFFSELRKMLGVNTDKMPILTILSERRPQVVEAVEVNFPTAFHGFCLRYVSENFRDEFKNPKLLNIFWTAVYALTTAEFDSKVNDMVQVQDVMPWFQRFPPNLWAVSYFEGIRYGHFSLAITEMLYNWALDCHEFPIVQTVEHIKHQLTCWFVERQNLALSYNSVLVPSAEKLISEAIADSGCYQVLRANKVEFEIVSTERTNIVDTQARFCSCRRWQIYGIPCAHAVAALLSCGEDPRLYAHECFSVMKYRETYSQPIYPVPDRSQWNHPFSFAQGAGSKAYVVLRPPKIRRPPGRPKMKILKIESLKRPKRIVQCGRCHLLGHSQKKCSLRN</sequence>
<dbReference type="Pfam" id="PF03108">
    <property type="entry name" value="DBD_Tnp_Mut"/>
    <property type="match status" value="1"/>
</dbReference>
<dbReference type="STRING" id="4533.J3L1K1"/>
<dbReference type="InterPro" id="IPR004332">
    <property type="entry name" value="Transposase_MuDR"/>
</dbReference>
<dbReference type="Pfam" id="PF04434">
    <property type="entry name" value="SWIM"/>
    <property type="match status" value="1"/>
</dbReference>
<dbReference type="OMA" id="REAYSQM"/>
<evidence type="ECO:0000259" key="7">
    <source>
        <dbReference type="PROSITE" id="PS50966"/>
    </source>
</evidence>
<name>J3L1K1_ORYBR</name>
<dbReference type="EnsemblPlants" id="OB01G31070.1">
    <property type="protein sequence ID" value="OB01G31070.1"/>
    <property type="gene ID" value="OB01G31070"/>
</dbReference>
<feature type="region of interest" description="Disordered" evidence="5">
    <location>
        <begin position="1"/>
        <end position="34"/>
    </location>
</feature>
<dbReference type="InterPro" id="IPR007527">
    <property type="entry name" value="Znf_SWIM"/>
</dbReference>
<dbReference type="Gramene" id="OB01G31070.1">
    <property type="protein sequence ID" value="OB01G31070.1"/>
    <property type="gene ID" value="OB01G31070"/>
</dbReference>
<dbReference type="PANTHER" id="PTHR31973">
    <property type="entry name" value="POLYPROTEIN, PUTATIVE-RELATED"/>
    <property type="match status" value="1"/>
</dbReference>
<evidence type="ECO:0000256" key="4">
    <source>
        <dbReference type="PROSITE-ProRule" id="PRU00325"/>
    </source>
</evidence>
<dbReference type="PROSITE" id="PS50966">
    <property type="entry name" value="ZF_SWIM"/>
    <property type="match status" value="1"/>
</dbReference>
<dbReference type="PROSITE" id="PS50846">
    <property type="entry name" value="HMA_2"/>
    <property type="match status" value="1"/>
</dbReference>
<dbReference type="InterPro" id="IPR018289">
    <property type="entry name" value="MULE_transposase_dom"/>
</dbReference>
<dbReference type="HOGENOM" id="CLU_006767_8_2_1"/>
<dbReference type="Pfam" id="PF00403">
    <property type="entry name" value="HMA"/>
    <property type="match status" value="1"/>
</dbReference>
<dbReference type="InterPro" id="IPR006564">
    <property type="entry name" value="Znf_PMZ"/>
</dbReference>
<dbReference type="GO" id="GO:0008270">
    <property type="term" value="F:zinc ion binding"/>
    <property type="evidence" value="ECO:0007669"/>
    <property type="project" value="UniProtKB-KW"/>
</dbReference>
<keyword evidence="2 4" id="KW-0863">Zinc-finger</keyword>
<dbReference type="PANTHER" id="PTHR31973:SF93">
    <property type="entry name" value="OS01G0595300 PROTEIN"/>
    <property type="match status" value="1"/>
</dbReference>
<dbReference type="Proteomes" id="UP000006038">
    <property type="component" value="Chromosome 1"/>
</dbReference>
<evidence type="ECO:0008006" key="10">
    <source>
        <dbReference type="Google" id="ProtNLM"/>
    </source>
</evidence>
<dbReference type="InterPro" id="IPR036163">
    <property type="entry name" value="HMA_dom_sf"/>
</dbReference>
<keyword evidence="9" id="KW-1185">Reference proteome</keyword>
<dbReference type="Pfam" id="PF10551">
    <property type="entry name" value="MULE"/>
    <property type="match status" value="1"/>
</dbReference>
<evidence type="ECO:0000259" key="6">
    <source>
        <dbReference type="PROSITE" id="PS50846"/>
    </source>
</evidence>
<dbReference type="InterPro" id="IPR006121">
    <property type="entry name" value="HMA_dom"/>
</dbReference>
<dbReference type="SMART" id="SM00575">
    <property type="entry name" value="ZnF_PMZ"/>
    <property type="match status" value="1"/>
</dbReference>
<protein>
    <recommendedName>
        <fullName evidence="10">SWIM-type domain-containing protein</fullName>
    </recommendedName>
</protein>
<evidence type="ECO:0000256" key="2">
    <source>
        <dbReference type="ARBA" id="ARBA00022771"/>
    </source>
</evidence>
<reference evidence="8" key="2">
    <citation type="submission" date="2013-04" db="UniProtKB">
        <authorList>
            <consortium name="EnsemblPlants"/>
        </authorList>
    </citation>
    <scope>IDENTIFICATION</scope>
</reference>
<organism evidence="8">
    <name type="scientific">Oryza brachyantha</name>
    <name type="common">malo sina</name>
    <dbReference type="NCBI Taxonomy" id="4533"/>
    <lineage>
        <taxon>Eukaryota</taxon>
        <taxon>Viridiplantae</taxon>
        <taxon>Streptophyta</taxon>
        <taxon>Embryophyta</taxon>
        <taxon>Tracheophyta</taxon>
        <taxon>Spermatophyta</taxon>
        <taxon>Magnoliopsida</taxon>
        <taxon>Liliopsida</taxon>
        <taxon>Poales</taxon>
        <taxon>Poaceae</taxon>
        <taxon>BOP clade</taxon>
        <taxon>Oryzoideae</taxon>
        <taxon>Oryzeae</taxon>
        <taxon>Oryzinae</taxon>
        <taxon>Oryza</taxon>
    </lineage>
</organism>
<evidence type="ECO:0000256" key="3">
    <source>
        <dbReference type="ARBA" id="ARBA00022833"/>
    </source>
</evidence>
<dbReference type="CDD" id="cd00371">
    <property type="entry name" value="HMA"/>
    <property type="match status" value="1"/>
</dbReference>
<evidence type="ECO:0000313" key="9">
    <source>
        <dbReference type="Proteomes" id="UP000006038"/>
    </source>
</evidence>
<evidence type="ECO:0000256" key="1">
    <source>
        <dbReference type="ARBA" id="ARBA00022723"/>
    </source>
</evidence>
<proteinExistence type="predicted"/>
<dbReference type="SUPFAM" id="SSF55008">
    <property type="entry name" value="HMA, heavy metal-associated domain"/>
    <property type="match status" value="1"/>
</dbReference>
<dbReference type="AlphaFoldDB" id="J3L1K1"/>
<keyword evidence="1" id="KW-0479">Metal-binding</keyword>
<accession>J3L1K1</accession>
<dbReference type="Gene3D" id="3.30.70.100">
    <property type="match status" value="1"/>
</dbReference>
<dbReference type="eggNOG" id="KOG1603">
    <property type="taxonomic scope" value="Eukaryota"/>
</dbReference>